<reference evidence="7" key="1">
    <citation type="submission" date="2023-03" db="EMBL/GenBank/DDBJ databases">
        <title>Andean soil-derived lignocellulolytic bacterial consortium as a source of novel taxa and putative plastic-active enzymes.</title>
        <authorList>
            <person name="Diaz-Garcia L."/>
            <person name="Chuvochina M."/>
            <person name="Feuerriegel G."/>
            <person name="Bunk B."/>
            <person name="Sproer C."/>
            <person name="Streit W.R."/>
            <person name="Rodriguez L.M."/>
            <person name="Overmann J."/>
            <person name="Jimenez D.J."/>
        </authorList>
    </citation>
    <scope>NUCLEOTIDE SEQUENCE</scope>
    <source>
        <strain evidence="7">MAG 2441</strain>
    </source>
</reference>
<dbReference type="EMBL" id="CP119317">
    <property type="protein sequence ID" value="WEK53688.1"/>
    <property type="molecule type" value="Genomic_DNA"/>
</dbReference>
<comment type="similarity">
    <text evidence="1">Belongs to the peptidase C40 family.</text>
</comment>
<keyword evidence="3" id="KW-0378">Hydrolase</keyword>
<dbReference type="InterPro" id="IPR000064">
    <property type="entry name" value="NLP_P60_dom"/>
</dbReference>
<evidence type="ECO:0000256" key="5">
    <source>
        <dbReference type="SAM" id="SignalP"/>
    </source>
</evidence>
<dbReference type="GO" id="GO:0006508">
    <property type="term" value="P:proteolysis"/>
    <property type="evidence" value="ECO:0007669"/>
    <property type="project" value="UniProtKB-KW"/>
</dbReference>
<organism evidence="7 8">
    <name type="scientific">Candidatus Cohnella colombiensis</name>
    <dbReference type="NCBI Taxonomy" id="3121368"/>
    <lineage>
        <taxon>Bacteria</taxon>
        <taxon>Bacillati</taxon>
        <taxon>Bacillota</taxon>
        <taxon>Bacilli</taxon>
        <taxon>Bacillales</taxon>
        <taxon>Paenibacillaceae</taxon>
        <taxon>Cohnella</taxon>
    </lineage>
</organism>
<evidence type="ECO:0000259" key="6">
    <source>
        <dbReference type="PROSITE" id="PS51935"/>
    </source>
</evidence>
<dbReference type="InterPro" id="IPR051202">
    <property type="entry name" value="Peptidase_C40"/>
</dbReference>
<keyword evidence="2" id="KW-0645">Protease</keyword>
<dbReference type="InterPro" id="IPR038765">
    <property type="entry name" value="Papain-like_cys_pep_sf"/>
</dbReference>
<dbReference type="Gene3D" id="3.90.1720.10">
    <property type="entry name" value="endopeptidase domain like (from Nostoc punctiforme)"/>
    <property type="match status" value="1"/>
</dbReference>
<dbReference type="PANTHER" id="PTHR47053">
    <property type="entry name" value="MUREIN DD-ENDOPEPTIDASE MEPH-RELATED"/>
    <property type="match status" value="1"/>
</dbReference>
<name>A0AA95EYI2_9BACL</name>
<evidence type="ECO:0000256" key="3">
    <source>
        <dbReference type="ARBA" id="ARBA00022801"/>
    </source>
</evidence>
<proteinExistence type="inferred from homology"/>
<evidence type="ECO:0000256" key="2">
    <source>
        <dbReference type="ARBA" id="ARBA00022670"/>
    </source>
</evidence>
<keyword evidence="4" id="KW-0788">Thiol protease</keyword>
<sequence length="158" mass="16986">MIKSMTRKIVLTGMLAVVGFTGVAFGSGAQASAATAQSLELLSYGKEYIGTPYKYGSPSGVTSAFDCSSFVQYVFQSKDISLPRTSVSQAYVGDKIDKAYLSVGDLVFYRTGNSWISHVAIYAGDGKILHASSTNGVTLSDMNTSYWKKAFVMARRVL</sequence>
<evidence type="ECO:0000256" key="1">
    <source>
        <dbReference type="ARBA" id="ARBA00007074"/>
    </source>
</evidence>
<evidence type="ECO:0000313" key="7">
    <source>
        <dbReference type="EMBL" id="WEK53688.1"/>
    </source>
</evidence>
<feature type="domain" description="NlpC/P60" evidence="6">
    <location>
        <begin position="35"/>
        <end position="158"/>
    </location>
</feature>
<keyword evidence="5" id="KW-0732">Signal</keyword>
<protein>
    <submittedName>
        <fullName evidence="7">C40 family peptidase</fullName>
    </submittedName>
</protein>
<feature type="chain" id="PRO_5041727614" evidence="5">
    <location>
        <begin position="27"/>
        <end position="158"/>
    </location>
</feature>
<evidence type="ECO:0000313" key="8">
    <source>
        <dbReference type="Proteomes" id="UP001178662"/>
    </source>
</evidence>
<gene>
    <name evidence="7" type="ORF">P0Y55_14030</name>
</gene>
<keyword evidence="8" id="KW-1185">Reference proteome</keyword>
<dbReference type="AlphaFoldDB" id="A0AA95EYI2"/>
<dbReference type="GO" id="GO:0008234">
    <property type="term" value="F:cysteine-type peptidase activity"/>
    <property type="evidence" value="ECO:0007669"/>
    <property type="project" value="UniProtKB-KW"/>
</dbReference>
<dbReference type="Proteomes" id="UP001178662">
    <property type="component" value="Chromosome"/>
</dbReference>
<dbReference type="PANTHER" id="PTHR47053:SF1">
    <property type="entry name" value="MUREIN DD-ENDOPEPTIDASE MEPH-RELATED"/>
    <property type="match status" value="1"/>
</dbReference>
<dbReference type="PROSITE" id="PS51935">
    <property type="entry name" value="NLPC_P60"/>
    <property type="match status" value="1"/>
</dbReference>
<evidence type="ECO:0000256" key="4">
    <source>
        <dbReference type="ARBA" id="ARBA00022807"/>
    </source>
</evidence>
<dbReference type="SUPFAM" id="SSF54001">
    <property type="entry name" value="Cysteine proteinases"/>
    <property type="match status" value="1"/>
</dbReference>
<feature type="signal peptide" evidence="5">
    <location>
        <begin position="1"/>
        <end position="26"/>
    </location>
</feature>
<dbReference type="Pfam" id="PF00877">
    <property type="entry name" value="NLPC_P60"/>
    <property type="match status" value="1"/>
</dbReference>
<accession>A0AA95EYI2</accession>